<evidence type="ECO:0000256" key="1">
    <source>
        <dbReference type="SAM" id="MobiDB-lite"/>
    </source>
</evidence>
<dbReference type="GeneID" id="100182765"/>
<evidence type="ECO:0000313" key="2">
    <source>
        <dbReference type="Ensembl" id="ENSCINP00000022231.2"/>
    </source>
</evidence>
<reference evidence="2" key="3">
    <citation type="submission" date="2025-09" db="UniProtKB">
        <authorList>
            <consortium name="Ensembl"/>
        </authorList>
    </citation>
    <scope>IDENTIFICATION</scope>
</reference>
<dbReference type="RefSeq" id="XP_002125140.1">
    <property type="nucleotide sequence ID" value="XM_002125104.4"/>
</dbReference>
<name>F6WMH5_CIOIN</name>
<feature type="compositionally biased region" description="Basic and acidic residues" evidence="1">
    <location>
        <begin position="182"/>
        <end position="218"/>
    </location>
</feature>
<accession>F6WMH5</accession>
<reference evidence="3" key="1">
    <citation type="journal article" date="2002" name="Science">
        <title>The draft genome of Ciona intestinalis: insights into chordate and vertebrate origins.</title>
        <authorList>
            <person name="Dehal P."/>
            <person name="Satou Y."/>
            <person name="Campbell R.K."/>
            <person name="Chapman J."/>
            <person name="Degnan B."/>
            <person name="De Tomaso A."/>
            <person name="Davidson B."/>
            <person name="Di Gregorio A."/>
            <person name="Gelpke M."/>
            <person name="Goodstein D.M."/>
            <person name="Harafuji N."/>
            <person name="Hastings K.E."/>
            <person name="Ho I."/>
            <person name="Hotta K."/>
            <person name="Huang W."/>
            <person name="Kawashima T."/>
            <person name="Lemaire P."/>
            <person name="Martinez D."/>
            <person name="Meinertzhagen I.A."/>
            <person name="Necula S."/>
            <person name="Nonaka M."/>
            <person name="Putnam N."/>
            <person name="Rash S."/>
            <person name="Saiga H."/>
            <person name="Satake M."/>
            <person name="Terry A."/>
            <person name="Yamada L."/>
            <person name="Wang H.G."/>
            <person name="Awazu S."/>
            <person name="Azumi K."/>
            <person name="Boore J."/>
            <person name="Branno M."/>
            <person name="Chin-Bow S."/>
            <person name="DeSantis R."/>
            <person name="Doyle S."/>
            <person name="Francino P."/>
            <person name="Keys D.N."/>
            <person name="Haga S."/>
            <person name="Hayashi H."/>
            <person name="Hino K."/>
            <person name="Imai K.S."/>
            <person name="Inaba K."/>
            <person name="Kano S."/>
            <person name="Kobayashi K."/>
            <person name="Kobayashi M."/>
            <person name="Lee B.I."/>
            <person name="Makabe K.W."/>
            <person name="Manohar C."/>
            <person name="Matassi G."/>
            <person name="Medina M."/>
            <person name="Mochizuki Y."/>
            <person name="Mount S."/>
            <person name="Morishita T."/>
            <person name="Miura S."/>
            <person name="Nakayama A."/>
            <person name="Nishizaka S."/>
            <person name="Nomoto H."/>
            <person name="Ohta F."/>
            <person name="Oishi K."/>
            <person name="Rigoutsos I."/>
            <person name="Sano M."/>
            <person name="Sasaki A."/>
            <person name="Sasakura Y."/>
            <person name="Shoguchi E."/>
            <person name="Shin-i T."/>
            <person name="Spagnuolo A."/>
            <person name="Stainier D."/>
            <person name="Suzuki M.M."/>
            <person name="Tassy O."/>
            <person name="Takatori N."/>
            <person name="Tokuoka M."/>
            <person name="Yagi K."/>
            <person name="Yoshizaki F."/>
            <person name="Wada S."/>
            <person name="Zhang C."/>
            <person name="Hyatt P.D."/>
            <person name="Larimer F."/>
            <person name="Detter C."/>
            <person name="Doggett N."/>
            <person name="Glavina T."/>
            <person name="Hawkins T."/>
            <person name="Richardson P."/>
            <person name="Lucas S."/>
            <person name="Kohara Y."/>
            <person name="Levine M."/>
            <person name="Satoh N."/>
            <person name="Rokhsar D.S."/>
        </authorList>
    </citation>
    <scope>NUCLEOTIDE SEQUENCE [LARGE SCALE GENOMIC DNA]</scope>
</reference>
<dbReference type="Proteomes" id="UP000008144">
    <property type="component" value="Unassembled WGS sequence"/>
</dbReference>
<dbReference type="InParanoid" id="F6WMH5"/>
<gene>
    <name evidence="2" type="primary">LOC100182765</name>
</gene>
<proteinExistence type="predicted"/>
<organism evidence="2 3">
    <name type="scientific">Ciona intestinalis</name>
    <name type="common">Transparent sea squirt</name>
    <name type="synonym">Ascidia intestinalis</name>
    <dbReference type="NCBI Taxonomy" id="7719"/>
    <lineage>
        <taxon>Eukaryota</taxon>
        <taxon>Metazoa</taxon>
        <taxon>Chordata</taxon>
        <taxon>Tunicata</taxon>
        <taxon>Ascidiacea</taxon>
        <taxon>Phlebobranchia</taxon>
        <taxon>Cionidae</taxon>
        <taxon>Ciona</taxon>
    </lineage>
</organism>
<dbReference type="AlphaFoldDB" id="F6WMH5"/>
<dbReference type="HOGENOM" id="CLU_727527_0_0_1"/>
<protein>
    <submittedName>
        <fullName evidence="2">Uncharacterized LOC100182765</fullName>
    </submittedName>
</protein>
<dbReference type="Ensembl" id="ENSCINT00000022477.2">
    <property type="protein sequence ID" value="ENSCINP00000022231.2"/>
    <property type="gene ID" value="ENSCING00000011684.2"/>
</dbReference>
<accession>A0A1W2WB64</accession>
<keyword evidence="3" id="KW-1185">Reference proteome</keyword>
<feature type="region of interest" description="Disordered" evidence="1">
    <location>
        <begin position="182"/>
        <end position="259"/>
    </location>
</feature>
<feature type="compositionally biased region" description="Basic and acidic residues" evidence="1">
    <location>
        <begin position="225"/>
        <end position="248"/>
    </location>
</feature>
<reference evidence="2" key="2">
    <citation type="submission" date="2025-08" db="UniProtKB">
        <authorList>
            <consortium name="Ensembl"/>
        </authorList>
    </citation>
    <scope>IDENTIFICATION</scope>
</reference>
<dbReference type="KEGG" id="cin:100182765"/>
<evidence type="ECO:0000313" key="3">
    <source>
        <dbReference type="Proteomes" id="UP000008144"/>
    </source>
</evidence>
<sequence>MSSELVRHHRELVWVKKTFLILSQSLESEVGTQTQTSNAVSLRAPSQVVVASPQRTGPTLVASRTAEASTQYPEPAALTPARWVEPVAVICKPNHPFPSNHINPLDDAGDRPINPTVNQNCAGQTCNCQGPDYAALLAELVVDVNDLKLDRNRSMETSRSTKLDYRNTHHENRFFCRRDAWHSDDSSPSRNDVMHPETRKNSRRDTREYERCSSRRDAWYPMDRSPNRRDTMHPEVRGNSKRDARHYGDGSVCTINIGYPEDKSSSRREKWHYESRSPDRRDIIHPEARSCSRKDTWHAEDRSQSRRDIVQPVSRENIIRDTVYSVDSSSSSNTFGSQSIFNQTTQNAFERLKKRFKTEFQKTAVGFVKQEAVREELSSH</sequence>